<accession>A0AAD5JD32</accession>
<keyword evidence="2" id="KW-1185">Reference proteome</keyword>
<dbReference type="Proteomes" id="UP001064489">
    <property type="component" value="Chromosome 1"/>
</dbReference>
<protein>
    <recommendedName>
        <fullName evidence="3">UBN2_2 domain-containing protein</fullName>
    </recommendedName>
</protein>
<reference evidence="1" key="2">
    <citation type="submission" date="2023-02" db="EMBL/GenBank/DDBJ databases">
        <authorList>
            <person name="Swenson N.G."/>
            <person name="Wegrzyn J.L."/>
            <person name="Mcevoy S.L."/>
        </authorList>
    </citation>
    <scope>NUCLEOTIDE SEQUENCE</scope>
    <source>
        <strain evidence="1">91603</strain>
        <tissue evidence="1">Leaf</tissue>
    </source>
</reference>
<dbReference type="AlphaFoldDB" id="A0AAD5JD32"/>
<reference evidence="1" key="1">
    <citation type="journal article" date="2022" name="Plant J.">
        <title>Strategies of tolerance reflected in two North American maple genomes.</title>
        <authorList>
            <person name="McEvoy S.L."/>
            <person name="Sezen U.U."/>
            <person name="Trouern-Trend A."/>
            <person name="McMahon S.M."/>
            <person name="Schaberg P.G."/>
            <person name="Yang J."/>
            <person name="Wegrzyn J.L."/>
            <person name="Swenson N.G."/>
        </authorList>
    </citation>
    <scope>NUCLEOTIDE SEQUENCE</scope>
    <source>
        <strain evidence="1">91603</strain>
    </source>
</reference>
<comment type="caution">
    <text evidence="1">The sequence shown here is derived from an EMBL/GenBank/DDBJ whole genome shotgun (WGS) entry which is preliminary data.</text>
</comment>
<sequence length="272" mass="32081">MNQDLVRPERFDGENSTRWQEKVKLFLTSFHLAHILEDDLKPIPEEKVDDSKELKEKRKKRKEGDYLCRGHILNALGDTIYNAYWNIGTTKELWIALDNKYRIEEASNQKFLIGNFMDYKMFDNKPIMTQVHELLNLISDLNVAGVNLDESFLVGVIISKLPSSWNGYKKKLKHDEKKHTLESIQRHLRIEEDSRIRESKDKQTDIISMANVVEDEKSNNYLGLRIIINLRIITKTRRRIKIREIATTIKNPVIWHEIVAKERKIFKIKGIK</sequence>
<dbReference type="EMBL" id="JAJSOW010000003">
    <property type="protein sequence ID" value="KAI9194970.1"/>
    <property type="molecule type" value="Genomic_DNA"/>
</dbReference>
<dbReference type="PANTHER" id="PTHR47592">
    <property type="entry name" value="PBF68 PROTEIN"/>
    <property type="match status" value="1"/>
</dbReference>
<evidence type="ECO:0000313" key="1">
    <source>
        <dbReference type="EMBL" id="KAI9194970.1"/>
    </source>
</evidence>
<evidence type="ECO:0000313" key="2">
    <source>
        <dbReference type="Proteomes" id="UP001064489"/>
    </source>
</evidence>
<organism evidence="1 2">
    <name type="scientific">Acer negundo</name>
    <name type="common">Box elder</name>
    <dbReference type="NCBI Taxonomy" id="4023"/>
    <lineage>
        <taxon>Eukaryota</taxon>
        <taxon>Viridiplantae</taxon>
        <taxon>Streptophyta</taxon>
        <taxon>Embryophyta</taxon>
        <taxon>Tracheophyta</taxon>
        <taxon>Spermatophyta</taxon>
        <taxon>Magnoliopsida</taxon>
        <taxon>eudicotyledons</taxon>
        <taxon>Gunneridae</taxon>
        <taxon>Pentapetalae</taxon>
        <taxon>rosids</taxon>
        <taxon>malvids</taxon>
        <taxon>Sapindales</taxon>
        <taxon>Sapindaceae</taxon>
        <taxon>Hippocastanoideae</taxon>
        <taxon>Acereae</taxon>
        <taxon>Acer</taxon>
    </lineage>
</organism>
<name>A0AAD5JD32_ACENE</name>
<dbReference type="Pfam" id="PF14223">
    <property type="entry name" value="Retrotran_gag_2"/>
    <property type="match status" value="1"/>
</dbReference>
<proteinExistence type="predicted"/>
<dbReference type="PANTHER" id="PTHR47592:SF31">
    <property type="entry name" value="ZINC FINGER, CCHC-TYPE-RELATED"/>
    <property type="match status" value="1"/>
</dbReference>
<gene>
    <name evidence="1" type="ORF">LWI28_010498</name>
</gene>
<evidence type="ECO:0008006" key="3">
    <source>
        <dbReference type="Google" id="ProtNLM"/>
    </source>
</evidence>